<keyword evidence="2" id="KW-0732">Signal</keyword>
<accession>A0A316AA74</accession>
<keyword evidence="1" id="KW-1133">Transmembrane helix</keyword>
<proteinExistence type="predicted"/>
<comment type="caution">
    <text evidence="3">The sequence shown here is derived from an EMBL/GenBank/DDBJ whole genome shotgun (WGS) entry which is preliminary data.</text>
</comment>
<evidence type="ECO:0000256" key="1">
    <source>
        <dbReference type="SAM" id="Phobius"/>
    </source>
</evidence>
<feature type="transmembrane region" description="Helical" evidence="1">
    <location>
        <begin position="138"/>
        <end position="158"/>
    </location>
</feature>
<sequence length="201" mass="20453">MRAGWAVVAGGALPLLLGAALGSATTTASADTWAAPMPPGAFLALSLGLAVSHLLVLLAYTSARRSTSGVASAAALVGAVGTAALVACEVWSGTLARTPLHAPVLGALDAAYGVSSLAVLVGTLVLAVVLLRSRPRLPLAWPVLVNGLALLVAIPLKFFTSDGVGVAALTVWSLTYVWWGLRMRKASRRHALPEAMDARTA</sequence>
<reference evidence="3 4" key="1">
    <citation type="submission" date="2018-03" db="EMBL/GenBank/DDBJ databases">
        <title>Genomic Encyclopedia of Archaeal and Bacterial Type Strains, Phase II (KMG-II): from individual species to whole genera.</title>
        <authorList>
            <person name="Goeker M."/>
        </authorList>
    </citation>
    <scope>NUCLEOTIDE SEQUENCE [LARGE SCALE GENOMIC DNA]</scope>
    <source>
        <strain evidence="3 4">DSM 44889</strain>
    </source>
</reference>
<evidence type="ECO:0000256" key="2">
    <source>
        <dbReference type="SAM" id="SignalP"/>
    </source>
</evidence>
<keyword evidence="1" id="KW-0472">Membrane</keyword>
<dbReference type="AlphaFoldDB" id="A0A316AA74"/>
<dbReference type="Proteomes" id="UP000245469">
    <property type="component" value="Unassembled WGS sequence"/>
</dbReference>
<evidence type="ECO:0000313" key="3">
    <source>
        <dbReference type="EMBL" id="PWJ54573.1"/>
    </source>
</evidence>
<evidence type="ECO:0000313" key="4">
    <source>
        <dbReference type="Proteomes" id="UP000245469"/>
    </source>
</evidence>
<evidence type="ECO:0008006" key="5">
    <source>
        <dbReference type="Google" id="ProtNLM"/>
    </source>
</evidence>
<protein>
    <recommendedName>
        <fullName evidence="5">TspO/MBR related protein</fullName>
    </recommendedName>
</protein>
<name>A0A316AA74_9ACTN</name>
<feature type="transmembrane region" description="Helical" evidence="1">
    <location>
        <begin position="164"/>
        <end position="181"/>
    </location>
</feature>
<feature type="chain" id="PRO_5016288370" description="TspO/MBR related protein" evidence="2">
    <location>
        <begin position="31"/>
        <end position="201"/>
    </location>
</feature>
<keyword evidence="1" id="KW-0812">Transmembrane</keyword>
<feature type="signal peptide" evidence="2">
    <location>
        <begin position="1"/>
        <end position="30"/>
    </location>
</feature>
<feature type="transmembrane region" description="Helical" evidence="1">
    <location>
        <begin position="73"/>
        <end position="92"/>
    </location>
</feature>
<feature type="transmembrane region" description="Helical" evidence="1">
    <location>
        <begin position="112"/>
        <end position="131"/>
    </location>
</feature>
<keyword evidence="4" id="KW-1185">Reference proteome</keyword>
<feature type="transmembrane region" description="Helical" evidence="1">
    <location>
        <begin position="40"/>
        <end position="61"/>
    </location>
</feature>
<organism evidence="3 4">
    <name type="scientific">Quadrisphaera granulorum</name>
    <dbReference type="NCBI Taxonomy" id="317664"/>
    <lineage>
        <taxon>Bacteria</taxon>
        <taxon>Bacillati</taxon>
        <taxon>Actinomycetota</taxon>
        <taxon>Actinomycetes</taxon>
        <taxon>Kineosporiales</taxon>
        <taxon>Kineosporiaceae</taxon>
        <taxon>Quadrisphaera</taxon>
    </lineage>
</organism>
<dbReference type="EMBL" id="QGDQ01000006">
    <property type="protein sequence ID" value="PWJ54573.1"/>
    <property type="molecule type" value="Genomic_DNA"/>
</dbReference>
<gene>
    <name evidence="3" type="ORF">BXY45_10615</name>
</gene>